<dbReference type="SMART" id="SM00824">
    <property type="entry name" value="PKS_TE"/>
    <property type="match status" value="1"/>
</dbReference>
<comment type="caution">
    <text evidence="6">The sequence shown here is derived from an EMBL/GenBank/DDBJ whole genome shotgun (WGS) entry which is preliminary data.</text>
</comment>
<dbReference type="AlphaFoldDB" id="A0A370I2L3"/>
<dbReference type="GO" id="GO:0016787">
    <property type="term" value="F:hydrolase activity"/>
    <property type="evidence" value="ECO:0007669"/>
    <property type="project" value="UniProtKB-KW"/>
</dbReference>
<dbReference type="Proteomes" id="UP000254869">
    <property type="component" value="Unassembled WGS sequence"/>
</dbReference>
<accession>A0A370I2L3</accession>
<name>A0A370I2L3_9NOCA</name>
<proteinExistence type="inferred from homology"/>
<gene>
    <name evidence="6" type="ORF">DFR76_107366</name>
</gene>
<dbReference type="EMBL" id="QQBC01000007">
    <property type="protein sequence ID" value="RDI64988.1"/>
    <property type="molecule type" value="Genomic_DNA"/>
</dbReference>
<dbReference type="InterPro" id="IPR001031">
    <property type="entry name" value="Thioesterase"/>
</dbReference>
<dbReference type="InterPro" id="IPR029058">
    <property type="entry name" value="AB_hydrolase_fold"/>
</dbReference>
<keyword evidence="3 6" id="KW-0378">Hydrolase</keyword>
<dbReference type="SUPFAM" id="SSF53474">
    <property type="entry name" value="alpha/beta-Hydrolases"/>
    <property type="match status" value="1"/>
</dbReference>
<keyword evidence="7" id="KW-1185">Reference proteome</keyword>
<evidence type="ECO:0000256" key="4">
    <source>
        <dbReference type="ARBA" id="ARBA00024293"/>
    </source>
</evidence>
<dbReference type="Pfam" id="PF00975">
    <property type="entry name" value="Thioesterase"/>
    <property type="match status" value="1"/>
</dbReference>
<dbReference type="STRING" id="1210086.GCA_001613105_03310"/>
<dbReference type="InterPro" id="IPR012223">
    <property type="entry name" value="TEII"/>
</dbReference>
<dbReference type="InterPro" id="IPR020802">
    <property type="entry name" value="TesA-like"/>
</dbReference>
<sequence length="256" mass="27836">MNSVVTKVRLLPDTPYIWRAKRPGARHRLICFPHGGGGAATFASWAAQLPPEIELAAVQLPGRQNRIYEKLPASADALIEAVTEALLPLLEGSVAFFGHSCGALLAFEVARALRAAGHPMPRRLFLSGQPSPQAFSARPKLHRLSHADFRAEIVELGGVDSEIVEDPRILDDLIPIVRADFEIWERHRVAPGPLLDIPVSVLCGNADVRAPIDTLDGWRAFTSAGFDTQLYPGGHFYFLSEGTGVLAHICRTLLAS</sequence>
<evidence type="ECO:0000256" key="2">
    <source>
        <dbReference type="ARBA" id="ARBA00015007"/>
    </source>
</evidence>
<dbReference type="RefSeq" id="WP_082875912.1">
    <property type="nucleotide sequence ID" value="NZ_QQBC01000007.1"/>
</dbReference>
<dbReference type="PANTHER" id="PTHR11487:SF0">
    <property type="entry name" value="S-ACYL FATTY ACID SYNTHASE THIOESTERASE, MEDIUM CHAIN"/>
    <property type="match status" value="1"/>
</dbReference>
<evidence type="ECO:0000313" key="7">
    <source>
        <dbReference type="Proteomes" id="UP000254869"/>
    </source>
</evidence>
<evidence type="ECO:0000256" key="1">
    <source>
        <dbReference type="ARBA" id="ARBA00007169"/>
    </source>
</evidence>
<organism evidence="6 7">
    <name type="scientific">Nocardia pseudobrasiliensis</name>
    <dbReference type="NCBI Taxonomy" id="45979"/>
    <lineage>
        <taxon>Bacteria</taxon>
        <taxon>Bacillati</taxon>
        <taxon>Actinomycetota</taxon>
        <taxon>Actinomycetes</taxon>
        <taxon>Mycobacteriales</taxon>
        <taxon>Nocardiaceae</taxon>
        <taxon>Nocardia</taxon>
    </lineage>
</organism>
<reference evidence="6 7" key="1">
    <citation type="submission" date="2018-07" db="EMBL/GenBank/DDBJ databases">
        <title>Genomic Encyclopedia of Type Strains, Phase IV (KMG-IV): sequencing the most valuable type-strain genomes for metagenomic binning, comparative biology and taxonomic classification.</title>
        <authorList>
            <person name="Goeker M."/>
        </authorList>
    </citation>
    <scope>NUCLEOTIDE SEQUENCE [LARGE SCALE GENOMIC DNA]</scope>
    <source>
        <strain evidence="6 7">DSM 44290</strain>
    </source>
</reference>
<evidence type="ECO:0000256" key="3">
    <source>
        <dbReference type="ARBA" id="ARBA00022801"/>
    </source>
</evidence>
<comment type="similarity">
    <text evidence="1">Belongs to the thioesterase family.</text>
</comment>
<dbReference type="GO" id="GO:0008610">
    <property type="term" value="P:lipid biosynthetic process"/>
    <property type="evidence" value="ECO:0007669"/>
    <property type="project" value="TreeGrafter"/>
</dbReference>
<evidence type="ECO:0000313" key="6">
    <source>
        <dbReference type="EMBL" id="RDI64988.1"/>
    </source>
</evidence>
<dbReference type="PANTHER" id="PTHR11487">
    <property type="entry name" value="THIOESTERASE"/>
    <property type="match status" value="1"/>
</dbReference>
<comment type="catalytic activity">
    <reaction evidence="4">
        <text>a fatty acyl-CoA + H2O = a fatty acid + CoA + H(+)</text>
        <dbReference type="Rhea" id="RHEA:16781"/>
        <dbReference type="ChEBI" id="CHEBI:15377"/>
        <dbReference type="ChEBI" id="CHEBI:15378"/>
        <dbReference type="ChEBI" id="CHEBI:28868"/>
        <dbReference type="ChEBI" id="CHEBI:57287"/>
        <dbReference type="ChEBI" id="CHEBI:77636"/>
    </reaction>
</comment>
<evidence type="ECO:0000259" key="5">
    <source>
        <dbReference type="SMART" id="SM00824"/>
    </source>
</evidence>
<protein>
    <recommendedName>
        <fullName evidence="2">Thioesterase TesA</fullName>
    </recommendedName>
</protein>
<dbReference type="Gene3D" id="3.40.50.1820">
    <property type="entry name" value="alpha/beta hydrolase"/>
    <property type="match status" value="1"/>
</dbReference>
<feature type="domain" description="Thioesterase TesA-like" evidence="5">
    <location>
        <begin position="30"/>
        <end position="254"/>
    </location>
</feature>